<evidence type="ECO:0000313" key="3">
    <source>
        <dbReference type="Proteomes" id="UP001175211"/>
    </source>
</evidence>
<dbReference type="AlphaFoldDB" id="A0AA39JEH0"/>
<sequence>MSLTFTQTISIATTFKLFCAGALLYCTGQILSFDSDPSTLQSLYQDPTTQVQVSHLLLASQSSQKQPLTPVPETSTKQLSQTLARSEALRIPPILKEDLTILGPHPQHPPQQFTQRELDQEWFEQINSFMGLKDPSTNPSSYPNDKLPHQSPTCHPLLQPPNLKDSKQSGTGSRQTMTLSPFWSQKDSMQVDLLIHSMPIPLAQACLFQESNSLLQRIAELQTSIVHLMLIKSRLSIQSARLLNEVNAHLESRREAAALVRHVRDWEHEQWHHEFYGTAVPNDVPDSEWVTKSNHSEAQFYQMRYGVGEPEEVTNTHGHPLYEPFHRRMPILDDDEAQRYAAAYSCPNAPNPYANETAHFHNIRGGNEAGLSGSH</sequence>
<dbReference type="RefSeq" id="XP_060323651.1">
    <property type="nucleotide sequence ID" value="XM_060478461.1"/>
</dbReference>
<dbReference type="GeneID" id="85362009"/>
<feature type="compositionally biased region" description="Polar residues" evidence="1">
    <location>
        <begin position="168"/>
        <end position="181"/>
    </location>
</feature>
<keyword evidence="3" id="KW-1185">Reference proteome</keyword>
<name>A0AA39JEH0_ARMTA</name>
<evidence type="ECO:0000313" key="2">
    <source>
        <dbReference type="EMBL" id="KAK0440490.1"/>
    </source>
</evidence>
<gene>
    <name evidence="2" type="ORF">EV420DRAFT_1650510</name>
</gene>
<dbReference type="EMBL" id="JAUEPS010000076">
    <property type="protein sequence ID" value="KAK0440490.1"/>
    <property type="molecule type" value="Genomic_DNA"/>
</dbReference>
<organism evidence="2 3">
    <name type="scientific">Armillaria tabescens</name>
    <name type="common">Ringless honey mushroom</name>
    <name type="synonym">Agaricus tabescens</name>
    <dbReference type="NCBI Taxonomy" id="1929756"/>
    <lineage>
        <taxon>Eukaryota</taxon>
        <taxon>Fungi</taxon>
        <taxon>Dikarya</taxon>
        <taxon>Basidiomycota</taxon>
        <taxon>Agaricomycotina</taxon>
        <taxon>Agaricomycetes</taxon>
        <taxon>Agaricomycetidae</taxon>
        <taxon>Agaricales</taxon>
        <taxon>Marasmiineae</taxon>
        <taxon>Physalacriaceae</taxon>
        <taxon>Desarmillaria</taxon>
    </lineage>
</organism>
<dbReference type="Proteomes" id="UP001175211">
    <property type="component" value="Unassembled WGS sequence"/>
</dbReference>
<feature type="region of interest" description="Disordered" evidence="1">
    <location>
        <begin position="133"/>
        <end position="181"/>
    </location>
</feature>
<reference evidence="2" key="1">
    <citation type="submission" date="2023-06" db="EMBL/GenBank/DDBJ databases">
        <authorList>
            <consortium name="Lawrence Berkeley National Laboratory"/>
            <person name="Ahrendt S."/>
            <person name="Sahu N."/>
            <person name="Indic B."/>
            <person name="Wong-Bajracharya J."/>
            <person name="Merenyi Z."/>
            <person name="Ke H.-M."/>
            <person name="Monk M."/>
            <person name="Kocsube S."/>
            <person name="Drula E."/>
            <person name="Lipzen A."/>
            <person name="Balint B."/>
            <person name="Henrissat B."/>
            <person name="Andreopoulos B."/>
            <person name="Martin F.M."/>
            <person name="Harder C.B."/>
            <person name="Rigling D."/>
            <person name="Ford K.L."/>
            <person name="Foster G.D."/>
            <person name="Pangilinan J."/>
            <person name="Papanicolaou A."/>
            <person name="Barry K."/>
            <person name="LaButti K."/>
            <person name="Viragh M."/>
            <person name="Koriabine M."/>
            <person name="Yan M."/>
            <person name="Riley R."/>
            <person name="Champramary S."/>
            <person name="Plett K.L."/>
            <person name="Tsai I.J."/>
            <person name="Slot J."/>
            <person name="Sipos G."/>
            <person name="Plett J."/>
            <person name="Nagy L.G."/>
            <person name="Grigoriev I.V."/>
        </authorList>
    </citation>
    <scope>NUCLEOTIDE SEQUENCE</scope>
    <source>
        <strain evidence="2">CCBAS 213</strain>
    </source>
</reference>
<protein>
    <submittedName>
        <fullName evidence="2">Uncharacterized protein</fullName>
    </submittedName>
</protein>
<evidence type="ECO:0000256" key="1">
    <source>
        <dbReference type="SAM" id="MobiDB-lite"/>
    </source>
</evidence>
<proteinExistence type="predicted"/>
<comment type="caution">
    <text evidence="2">The sequence shown here is derived from an EMBL/GenBank/DDBJ whole genome shotgun (WGS) entry which is preliminary data.</text>
</comment>
<accession>A0AA39JEH0</accession>